<evidence type="ECO:0000313" key="2">
    <source>
        <dbReference type="EMBL" id="KAG0275288.1"/>
    </source>
</evidence>
<accession>A0AAD4DDL1</accession>
<name>A0AAD4DDL1_9FUNG</name>
<sequence>MFCDSPVSPPVLSPTSPAFTGRSFSVSTTGSPTTPRFAPGHSPPIVEGHDYVWATEKGDDDEGEKVVVRQAKKPRVPEAVGGGRALAPSRAGRPAETAVQYMKQQYMSMKQQEQHF</sequence>
<proteinExistence type="predicted"/>
<protein>
    <submittedName>
        <fullName evidence="2">Uncharacterized protein</fullName>
    </submittedName>
</protein>
<reference evidence="2" key="1">
    <citation type="journal article" date="2020" name="Fungal Divers.">
        <title>Resolving the Mortierellaceae phylogeny through synthesis of multi-gene phylogenetics and phylogenomics.</title>
        <authorList>
            <person name="Vandepol N."/>
            <person name="Liber J."/>
            <person name="Desiro A."/>
            <person name="Na H."/>
            <person name="Kennedy M."/>
            <person name="Barry K."/>
            <person name="Grigoriev I.V."/>
            <person name="Miller A.N."/>
            <person name="O'Donnell K."/>
            <person name="Stajich J.E."/>
            <person name="Bonito G."/>
        </authorList>
    </citation>
    <scope>NUCLEOTIDE SEQUENCE</scope>
    <source>
        <strain evidence="2">NRRL 28262</strain>
    </source>
</reference>
<evidence type="ECO:0000313" key="3">
    <source>
        <dbReference type="Proteomes" id="UP001194580"/>
    </source>
</evidence>
<evidence type="ECO:0000256" key="1">
    <source>
        <dbReference type="SAM" id="MobiDB-lite"/>
    </source>
</evidence>
<organism evidence="2 3">
    <name type="scientific">Linnemannia exigua</name>
    <dbReference type="NCBI Taxonomy" id="604196"/>
    <lineage>
        <taxon>Eukaryota</taxon>
        <taxon>Fungi</taxon>
        <taxon>Fungi incertae sedis</taxon>
        <taxon>Mucoromycota</taxon>
        <taxon>Mortierellomycotina</taxon>
        <taxon>Mortierellomycetes</taxon>
        <taxon>Mortierellales</taxon>
        <taxon>Mortierellaceae</taxon>
        <taxon>Linnemannia</taxon>
    </lineage>
</organism>
<dbReference type="EMBL" id="JAAAIL010000497">
    <property type="protein sequence ID" value="KAG0275288.1"/>
    <property type="molecule type" value="Genomic_DNA"/>
</dbReference>
<gene>
    <name evidence="2" type="ORF">BGZ95_008960</name>
</gene>
<feature type="region of interest" description="Disordered" evidence="1">
    <location>
        <begin position="1"/>
        <end position="46"/>
    </location>
</feature>
<dbReference type="Proteomes" id="UP001194580">
    <property type="component" value="Unassembled WGS sequence"/>
</dbReference>
<feature type="compositionally biased region" description="Polar residues" evidence="1">
    <location>
        <begin position="22"/>
        <end position="34"/>
    </location>
</feature>
<comment type="caution">
    <text evidence="2">The sequence shown here is derived from an EMBL/GenBank/DDBJ whole genome shotgun (WGS) entry which is preliminary data.</text>
</comment>
<keyword evidence="3" id="KW-1185">Reference proteome</keyword>
<dbReference type="AlphaFoldDB" id="A0AAD4DDL1"/>